<comment type="caution">
    <text evidence="1">The sequence shown here is derived from an EMBL/GenBank/DDBJ whole genome shotgun (WGS) entry which is preliminary data.</text>
</comment>
<keyword evidence="2" id="KW-1185">Reference proteome</keyword>
<protein>
    <submittedName>
        <fullName evidence="1">Uncharacterized protein</fullName>
    </submittedName>
</protein>
<evidence type="ECO:0000313" key="1">
    <source>
        <dbReference type="EMBL" id="KAL1554143.1"/>
    </source>
</evidence>
<proteinExistence type="predicted"/>
<dbReference type="Proteomes" id="UP001567538">
    <property type="component" value="Unassembled WGS sequence"/>
</dbReference>
<dbReference type="EMBL" id="JBEAFC010000006">
    <property type="protein sequence ID" value="KAL1554143.1"/>
    <property type="molecule type" value="Genomic_DNA"/>
</dbReference>
<organism evidence="1 2">
    <name type="scientific">Salvia divinorum</name>
    <name type="common">Maria pastora</name>
    <name type="synonym">Diviner's sage</name>
    <dbReference type="NCBI Taxonomy" id="28513"/>
    <lineage>
        <taxon>Eukaryota</taxon>
        <taxon>Viridiplantae</taxon>
        <taxon>Streptophyta</taxon>
        <taxon>Embryophyta</taxon>
        <taxon>Tracheophyta</taxon>
        <taxon>Spermatophyta</taxon>
        <taxon>Magnoliopsida</taxon>
        <taxon>eudicotyledons</taxon>
        <taxon>Gunneridae</taxon>
        <taxon>Pentapetalae</taxon>
        <taxon>asterids</taxon>
        <taxon>lamiids</taxon>
        <taxon>Lamiales</taxon>
        <taxon>Lamiaceae</taxon>
        <taxon>Nepetoideae</taxon>
        <taxon>Mentheae</taxon>
        <taxon>Salviinae</taxon>
        <taxon>Salvia</taxon>
        <taxon>Salvia subgen. Calosphace</taxon>
    </lineage>
</organism>
<reference evidence="1 2" key="1">
    <citation type="submission" date="2024-06" db="EMBL/GenBank/DDBJ databases">
        <title>A chromosome level genome sequence of Diviner's sage (Salvia divinorum).</title>
        <authorList>
            <person name="Ford S.A."/>
            <person name="Ro D.-K."/>
            <person name="Ness R.W."/>
            <person name="Phillips M.A."/>
        </authorList>
    </citation>
    <scope>NUCLEOTIDE SEQUENCE [LARGE SCALE GENOMIC DNA]</scope>
    <source>
        <strain evidence="1">SAF-2024a</strain>
        <tissue evidence="1">Leaf</tissue>
    </source>
</reference>
<dbReference type="AlphaFoldDB" id="A0ABD1HCH8"/>
<gene>
    <name evidence="1" type="ORF">AAHA92_14736</name>
</gene>
<evidence type="ECO:0000313" key="2">
    <source>
        <dbReference type="Proteomes" id="UP001567538"/>
    </source>
</evidence>
<accession>A0ABD1HCH8</accession>
<name>A0ABD1HCH8_SALDI</name>
<sequence>MVLTRNSTIQATDQFSPPLQPPINSPLLHYQLPINSPLLRLQPPIISPLLHHQPVSLSLPPIENYLTSREELTPLVLHQLMKLKLWVKSLESKLEQWPISSAVPRRIRNASRASHC</sequence>